<dbReference type="EMBL" id="SDMP01000003">
    <property type="protein sequence ID" value="RYR68805.1"/>
    <property type="molecule type" value="Genomic_DNA"/>
</dbReference>
<keyword evidence="8" id="KW-1185">Reference proteome</keyword>
<reference evidence="7 8" key="1">
    <citation type="submission" date="2019-01" db="EMBL/GenBank/DDBJ databases">
        <title>Sequencing of cultivated peanut Arachis hypogaea provides insights into genome evolution and oil improvement.</title>
        <authorList>
            <person name="Chen X."/>
        </authorList>
    </citation>
    <scope>NUCLEOTIDE SEQUENCE [LARGE SCALE GENOMIC DNA]</scope>
    <source>
        <strain evidence="8">cv. Fuhuasheng</strain>
        <tissue evidence="7">Leaves</tissue>
    </source>
</reference>
<keyword evidence="5" id="KW-0675">Receptor</keyword>
<keyword evidence="3" id="KW-0808">Transferase</keyword>
<evidence type="ECO:0000256" key="5">
    <source>
        <dbReference type="ARBA" id="ARBA00023170"/>
    </source>
</evidence>
<dbReference type="Gene3D" id="1.10.287.130">
    <property type="match status" value="1"/>
</dbReference>
<feature type="domain" description="Signal transduction histidine kinase dimerisation/phosphoacceptor" evidence="6">
    <location>
        <begin position="191"/>
        <end position="228"/>
    </location>
</feature>
<dbReference type="EC" id="2.7.13.3" evidence="2"/>
<evidence type="ECO:0000256" key="2">
    <source>
        <dbReference type="ARBA" id="ARBA00012438"/>
    </source>
</evidence>
<dbReference type="CDD" id="cd00082">
    <property type="entry name" value="HisKA"/>
    <property type="match status" value="1"/>
</dbReference>
<dbReference type="SUPFAM" id="SSF47384">
    <property type="entry name" value="Homodimeric domain of signal transducing histidine kinase"/>
    <property type="match status" value="1"/>
</dbReference>
<evidence type="ECO:0000256" key="4">
    <source>
        <dbReference type="ARBA" id="ARBA00022777"/>
    </source>
</evidence>
<dbReference type="AlphaFoldDB" id="A0A445E007"/>
<organism evidence="7 8">
    <name type="scientific">Arachis hypogaea</name>
    <name type="common">Peanut</name>
    <dbReference type="NCBI Taxonomy" id="3818"/>
    <lineage>
        <taxon>Eukaryota</taxon>
        <taxon>Viridiplantae</taxon>
        <taxon>Streptophyta</taxon>
        <taxon>Embryophyta</taxon>
        <taxon>Tracheophyta</taxon>
        <taxon>Spermatophyta</taxon>
        <taxon>Magnoliopsida</taxon>
        <taxon>eudicotyledons</taxon>
        <taxon>Gunneridae</taxon>
        <taxon>Pentapetalae</taxon>
        <taxon>rosids</taxon>
        <taxon>fabids</taxon>
        <taxon>Fabales</taxon>
        <taxon>Fabaceae</taxon>
        <taxon>Papilionoideae</taxon>
        <taxon>50 kb inversion clade</taxon>
        <taxon>dalbergioids sensu lato</taxon>
        <taxon>Dalbergieae</taxon>
        <taxon>Pterocarpus clade</taxon>
        <taxon>Arachis</taxon>
    </lineage>
</organism>
<evidence type="ECO:0000256" key="3">
    <source>
        <dbReference type="ARBA" id="ARBA00022679"/>
    </source>
</evidence>
<dbReference type="GO" id="GO:0005886">
    <property type="term" value="C:plasma membrane"/>
    <property type="evidence" value="ECO:0007669"/>
    <property type="project" value="TreeGrafter"/>
</dbReference>
<dbReference type="STRING" id="3818.A0A445E007"/>
<dbReference type="InterPro" id="IPR036097">
    <property type="entry name" value="HisK_dim/P_sf"/>
</dbReference>
<comment type="catalytic activity">
    <reaction evidence="1">
        <text>ATP + protein L-histidine = ADP + protein N-phospho-L-histidine.</text>
        <dbReference type="EC" id="2.7.13.3"/>
    </reaction>
</comment>
<dbReference type="GO" id="GO:0000155">
    <property type="term" value="F:phosphorelay sensor kinase activity"/>
    <property type="evidence" value="ECO:0007669"/>
    <property type="project" value="InterPro"/>
</dbReference>
<dbReference type="GO" id="GO:0009927">
    <property type="term" value="F:histidine phosphotransfer kinase activity"/>
    <property type="evidence" value="ECO:0007669"/>
    <property type="project" value="TreeGrafter"/>
</dbReference>
<evidence type="ECO:0000313" key="7">
    <source>
        <dbReference type="EMBL" id="RYR68805.1"/>
    </source>
</evidence>
<evidence type="ECO:0000313" key="8">
    <source>
        <dbReference type="Proteomes" id="UP000289738"/>
    </source>
</evidence>
<sequence>MTDCTSMPQNKRIEIDVAEYDTIKYWKQRALGLEKLLEASIQREQILQDKLLERINNIERANNFLHFILQNAPVVIGHQDKELIPEKQMWEYSQDLGSKNLKSSREVLEKRLPAKREITFETELFGSKTFLIYVEPVFSKVRKREMMAKIREEIAVQKAKETELNKTIHITDEEILLFSHSLLIEETMRAKQMLATMSHEIRSSLSGVVSMAEVLSTTKLDGEQRQLLIISMVEVLF</sequence>
<dbReference type="InterPro" id="IPR003661">
    <property type="entry name" value="HisK_dim/P_dom"/>
</dbReference>
<proteinExistence type="predicted"/>
<accession>A0A445E007</accession>
<dbReference type="PANTHER" id="PTHR43047">
    <property type="entry name" value="TWO-COMPONENT HISTIDINE PROTEIN KINASE"/>
    <property type="match status" value="1"/>
</dbReference>
<evidence type="ECO:0000256" key="1">
    <source>
        <dbReference type="ARBA" id="ARBA00000085"/>
    </source>
</evidence>
<name>A0A445E007_ARAHY</name>
<keyword evidence="4" id="KW-0418">Kinase</keyword>
<dbReference type="PANTHER" id="PTHR43047:SF68">
    <property type="entry name" value="HISTIDINE KINASE 5"/>
    <property type="match status" value="1"/>
</dbReference>
<dbReference type="Pfam" id="PF00512">
    <property type="entry name" value="HisKA"/>
    <property type="match status" value="1"/>
</dbReference>
<protein>
    <recommendedName>
        <fullName evidence="2">histidine kinase</fullName>
        <ecNumber evidence="2">2.7.13.3</ecNumber>
    </recommendedName>
</protein>
<dbReference type="Proteomes" id="UP000289738">
    <property type="component" value="Chromosome A03"/>
</dbReference>
<gene>
    <name evidence="7" type="ORF">Ahy_A03g015272</name>
</gene>
<evidence type="ECO:0000259" key="6">
    <source>
        <dbReference type="Pfam" id="PF00512"/>
    </source>
</evidence>
<comment type="caution">
    <text evidence="7">The sequence shown here is derived from an EMBL/GenBank/DDBJ whole genome shotgun (WGS) entry which is preliminary data.</text>
</comment>